<evidence type="ECO:0000256" key="3">
    <source>
        <dbReference type="ARBA" id="ARBA00022741"/>
    </source>
</evidence>
<evidence type="ECO:0000256" key="6">
    <source>
        <dbReference type="ARBA" id="ARBA00023015"/>
    </source>
</evidence>
<dbReference type="GO" id="GO:0003677">
    <property type="term" value="F:DNA binding"/>
    <property type="evidence" value="ECO:0007669"/>
    <property type="project" value="UniProtKB-KW"/>
</dbReference>
<reference evidence="11" key="1">
    <citation type="journal article" date="2006" name="Virus Genes">
        <title>Sequence analysis of the left end of fowl adenovirus genomes.</title>
        <authorList>
            <person name="Corredor J.C."/>
            <person name="Krell P.J."/>
            <person name="Nagy E."/>
        </authorList>
    </citation>
    <scope>NUCLEOTIDE SEQUENCE</scope>
</reference>
<evidence type="ECO:0000256" key="1">
    <source>
        <dbReference type="ARBA" id="ARBA00022553"/>
    </source>
</evidence>
<dbReference type="GO" id="GO:0019073">
    <property type="term" value="P:viral DNA genome packaging"/>
    <property type="evidence" value="ECO:0007669"/>
    <property type="project" value="InterPro"/>
</dbReference>
<keyword evidence="9" id="KW-0804">Transcription</keyword>
<evidence type="ECO:0000313" key="11">
    <source>
        <dbReference type="EMBL" id="ABB18329.1"/>
    </source>
</evidence>
<feature type="compositionally biased region" description="Polar residues" evidence="10">
    <location>
        <begin position="55"/>
        <end position="69"/>
    </location>
</feature>
<keyword evidence="8" id="KW-0010">Activator</keyword>
<keyword evidence="1" id="KW-0597">Phosphoprotein</keyword>
<protein>
    <submittedName>
        <fullName evidence="11">IVa2</fullName>
    </submittedName>
</protein>
<feature type="compositionally biased region" description="Low complexity" evidence="10">
    <location>
        <begin position="39"/>
        <end position="53"/>
    </location>
</feature>
<evidence type="ECO:0000256" key="10">
    <source>
        <dbReference type="SAM" id="MobiDB-lite"/>
    </source>
</evidence>
<sequence length="387" mass="43444">MALPRGRVSTGRRVLQTGNGLVRRSGGPSPTSLSRTEISQLRRLLQSRGSGRQVPRNTTSRGTARTGRQSVPRRRTTTVAQHGQTARHRRHLRPDGIGQEPSAQSVDLLRYAAADPGNGYLCDPGRRIDPTGGTKTAWNLQLLESNYDCKEDGTFAPRTCTFRPEFVEMTYEEATSPENLNIEHPDNVYVNASRQGPLAIVMDECMDKLCSGSSVSVLFHALPSKLFARSANCTAFYVFVVLHNLAPRTAIGNVPTLKVNAKIHILSCHIPQFQFSRFLYSYAHNISKELVVLLKAYFAYLQQNQKFSWLTYSPDPVSDSFRWCVLDQRYAILPLNINVQEKFFRASKLIIRFAEARKNMLAKRPKLTVFEPLSSPPESQVEANGFQ</sequence>
<keyword evidence="2" id="KW-1048">Host nucleus</keyword>
<evidence type="ECO:0000256" key="9">
    <source>
        <dbReference type="ARBA" id="ARBA00023163"/>
    </source>
</evidence>
<proteinExistence type="predicted"/>
<dbReference type="EMBL" id="DQ208708">
    <property type="protein sequence ID" value="ABB18329.1"/>
    <property type="molecule type" value="Genomic_DNA"/>
</dbReference>
<evidence type="ECO:0000256" key="8">
    <source>
        <dbReference type="ARBA" id="ARBA00023159"/>
    </source>
</evidence>
<evidence type="ECO:0000256" key="7">
    <source>
        <dbReference type="ARBA" id="ARBA00023125"/>
    </source>
</evidence>
<evidence type="ECO:0000256" key="5">
    <source>
        <dbReference type="ARBA" id="ARBA00022844"/>
    </source>
</evidence>
<feature type="region of interest" description="Disordered" evidence="10">
    <location>
        <begin position="1"/>
        <end position="100"/>
    </location>
</feature>
<keyword evidence="3" id="KW-0547">Nucleotide-binding</keyword>
<keyword evidence="6" id="KW-0805">Transcription regulation</keyword>
<evidence type="ECO:0000256" key="2">
    <source>
        <dbReference type="ARBA" id="ARBA00022562"/>
    </source>
</evidence>
<feature type="compositionally biased region" description="Polar residues" evidence="10">
    <location>
        <begin position="28"/>
        <end position="38"/>
    </location>
</feature>
<dbReference type="GO" id="GO:0005524">
    <property type="term" value="F:ATP binding"/>
    <property type="evidence" value="ECO:0007669"/>
    <property type="project" value="UniProtKB-KW"/>
</dbReference>
<dbReference type="InterPro" id="IPR003389">
    <property type="entry name" value="Adeno_IVa2"/>
</dbReference>
<organism evidence="11">
    <name type="scientific">Fowl aviadenovirus 2</name>
    <dbReference type="NCBI Taxonomy" id="172859"/>
    <lineage>
        <taxon>Viruses</taxon>
        <taxon>Varidnaviria</taxon>
        <taxon>Bamfordvirae</taxon>
        <taxon>Preplasmiviricota</taxon>
        <taxon>Polisuviricotina</taxon>
        <taxon>Pharingeaviricetes</taxon>
        <taxon>Rowavirales</taxon>
        <taxon>Adenoviridae</taxon>
        <taxon>Aviadenovirus</taxon>
        <taxon>Aviadenovirus gallinae</taxon>
        <taxon>Fowl aviadenovirus D</taxon>
    </lineage>
</organism>
<accession>Q30BR9</accession>
<keyword evidence="7" id="KW-0238">DNA-binding</keyword>
<dbReference type="GO" id="GO:0044423">
    <property type="term" value="C:virion component"/>
    <property type="evidence" value="ECO:0007669"/>
    <property type="project" value="UniProtKB-KW"/>
</dbReference>
<evidence type="ECO:0000256" key="4">
    <source>
        <dbReference type="ARBA" id="ARBA00022840"/>
    </source>
</evidence>
<name>Q30BR9_9ADEN</name>
<dbReference type="Pfam" id="PF02456">
    <property type="entry name" value="Adeno_IVa2"/>
    <property type="match status" value="1"/>
</dbReference>
<keyword evidence="4" id="KW-0067">ATP-binding</keyword>
<keyword evidence="5" id="KW-0946">Virion</keyword>